<dbReference type="STRING" id="42256.RradSPS_2266"/>
<dbReference type="PANTHER" id="PTHR30003">
    <property type="entry name" value="L-LACTATE PERMEASE"/>
    <property type="match status" value="1"/>
</dbReference>
<dbReference type="PATRIC" id="fig|42256.3.peg.2308"/>
<feature type="transmembrane region" description="Helical" evidence="8">
    <location>
        <begin position="159"/>
        <end position="178"/>
    </location>
</feature>
<dbReference type="GO" id="GO:0015295">
    <property type="term" value="F:solute:proton symporter activity"/>
    <property type="evidence" value="ECO:0007669"/>
    <property type="project" value="TreeGrafter"/>
</dbReference>
<feature type="transmembrane region" description="Helical" evidence="8">
    <location>
        <begin position="321"/>
        <end position="341"/>
    </location>
</feature>
<evidence type="ECO:0000256" key="5">
    <source>
        <dbReference type="ARBA" id="ARBA00022692"/>
    </source>
</evidence>
<dbReference type="NCBIfam" id="TIGR00795">
    <property type="entry name" value="lctP"/>
    <property type="match status" value="1"/>
</dbReference>
<dbReference type="RefSeq" id="WP_038682786.1">
    <property type="nucleotide sequence ID" value="NZ_CP007514.1"/>
</dbReference>
<keyword evidence="11" id="KW-1185">Reference proteome</keyword>
<feature type="transmembrane region" description="Helical" evidence="8">
    <location>
        <begin position="373"/>
        <end position="390"/>
    </location>
</feature>
<feature type="transmembrane region" description="Helical" evidence="8">
    <location>
        <begin position="509"/>
        <end position="528"/>
    </location>
</feature>
<dbReference type="AlphaFoldDB" id="A0A023X6A0"/>
<evidence type="ECO:0000256" key="8">
    <source>
        <dbReference type="RuleBase" id="RU365092"/>
    </source>
</evidence>
<reference evidence="9 11" key="1">
    <citation type="submission" date="2014-03" db="EMBL/GenBank/DDBJ databases">
        <title>Complete genome sequence of the Radio-Resistant Rubrobacter radiotolerans RSPS-4.</title>
        <authorList>
            <person name="Egas C.C."/>
            <person name="Barroso C.C."/>
            <person name="Froufe H.J.C."/>
            <person name="Pacheco J.J."/>
            <person name="Albuquerque L.L."/>
            <person name="da Costa M.M.S."/>
        </authorList>
    </citation>
    <scope>NUCLEOTIDE SEQUENCE [LARGE SCALE GENOMIC DNA]</scope>
    <source>
        <strain evidence="9 11">RSPS-4</strain>
    </source>
</reference>
<dbReference type="GO" id="GO:0015129">
    <property type="term" value="F:lactate transmembrane transporter activity"/>
    <property type="evidence" value="ECO:0007669"/>
    <property type="project" value="UniProtKB-UniRule"/>
</dbReference>
<evidence type="ECO:0000256" key="3">
    <source>
        <dbReference type="ARBA" id="ARBA00022448"/>
    </source>
</evidence>
<dbReference type="HOGENOM" id="CLU_021628_4_1_11"/>
<feature type="transmembrane region" description="Helical" evidence="8">
    <location>
        <begin position="402"/>
        <end position="427"/>
    </location>
</feature>
<evidence type="ECO:0000313" key="9">
    <source>
        <dbReference type="EMBL" id="AHY47549.1"/>
    </source>
</evidence>
<dbReference type="eggNOG" id="COG1620">
    <property type="taxonomic scope" value="Bacteria"/>
</dbReference>
<feature type="transmembrane region" description="Helical" evidence="8">
    <location>
        <begin position="564"/>
        <end position="584"/>
    </location>
</feature>
<keyword evidence="4 8" id="KW-1003">Cell membrane</keyword>
<keyword evidence="7 8" id="KW-0472">Membrane</keyword>
<protein>
    <recommendedName>
        <fullName evidence="8">L-lactate permease</fullName>
    </recommendedName>
</protein>
<feature type="transmembrane region" description="Helical" evidence="8">
    <location>
        <begin position="6"/>
        <end position="24"/>
    </location>
</feature>
<comment type="caution">
    <text evidence="8">Lacks conserved residue(s) required for the propagation of feature annotation.</text>
</comment>
<dbReference type="Proteomes" id="UP001281130">
    <property type="component" value="Unassembled WGS sequence"/>
</dbReference>
<evidence type="ECO:0000256" key="7">
    <source>
        <dbReference type="ARBA" id="ARBA00023136"/>
    </source>
</evidence>
<evidence type="ECO:0000256" key="1">
    <source>
        <dbReference type="ARBA" id="ARBA00004651"/>
    </source>
</evidence>
<evidence type="ECO:0000256" key="4">
    <source>
        <dbReference type="ARBA" id="ARBA00022475"/>
    </source>
</evidence>
<comment type="similarity">
    <text evidence="2 8">Belongs to the lactate permease family.</text>
</comment>
<feature type="transmembrane region" description="Helical" evidence="8">
    <location>
        <begin position="31"/>
        <end position="50"/>
    </location>
</feature>
<dbReference type="InterPro" id="IPR003804">
    <property type="entry name" value="Lactate_perm"/>
</dbReference>
<proteinExistence type="inferred from homology"/>
<feature type="transmembrane region" description="Helical" evidence="8">
    <location>
        <begin position="540"/>
        <end position="558"/>
    </location>
</feature>
<dbReference type="EMBL" id="JAWXXX010000001">
    <property type="protein sequence ID" value="MDX5894952.1"/>
    <property type="molecule type" value="Genomic_DNA"/>
</dbReference>
<sequence length="598" mass="62624">MDNLAVLSLLSILPLLTVGVLLVGFRWPAKWAMPVGYVVVVLIALFVWQMDLVNIAAATVQGLLIAGTLLYIVFGALLLLATLTASGAIRTIRSTFTDISPDRRIQVIIIAWLFGSFIEGASGFGTPAAVAAPLLLALGFPAMAAVMCGLIIQSTPVSFGAVGTPMLVGVTGGLTGAPEVETYISGLGIGIEQFVEAIALRVAVIHAICGTLIPLFMVCMLTGFFGPNRNFGDGLKVWKFALFAAFAMTIPYVTVAALLGPEFPSLLGGLIGLAIVVSAARRGFLLPSETWDFGPRSSWEADWMGNVDPARDMDNSAPQMSVLRAWAPYLLVAGILVLTRIPFLPLQEFLSGIVIPWENIFGTNISDTSVAPFYLPGFMFILVCVATYFIHRMSFQQIAESWRVAGGQILGAGVALLFALPLVRVFINSGADFNNSGLESMPLTLANGAAALAGDTWPFFAPWIGALGAFIAGSNTVSNLTFALFQFATAQNIGAIPAVVVAVQAVGGAAGNMITVHNVVAASATVGLLGKEGALLRKTIIPTVYYCLLAGSVAFIWINGIGFNIGTVGLLVVIAALVAIGLTIRRSSPPGTAQQSSG</sequence>
<name>A0A023X6A0_RUBRA</name>
<dbReference type="KEGG" id="rrd:RradSPS_2266"/>
<comment type="function">
    <text evidence="8">Uptake of L-lactate across the membrane. Can also transport D-lactate and glycolate.</text>
</comment>
<dbReference type="Proteomes" id="UP000025229">
    <property type="component" value="Chromosome"/>
</dbReference>
<dbReference type="OrthoDB" id="9761056at2"/>
<evidence type="ECO:0000313" key="11">
    <source>
        <dbReference type="Proteomes" id="UP000025229"/>
    </source>
</evidence>
<evidence type="ECO:0000256" key="2">
    <source>
        <dbReference type="ARBA" id="ARBA00010100"/>
    </source>
</evidence>
<reference evidence="10" key="2">
    <citation type="submission" date="2023-11" db="EMBL/GenBank/DDBJ databases">
        <title>MicrobeMod: A computational toolkit for identifying prokaryotic methylation and restriction-modification with nanopore sequencing.</title>
        <authorList>
            <person name="Crits-Christoph A."/>
            <person name="Kang S.C."/>
            <person name="Lee H."/>
            <person name="Ostrov N."/>
        </authorList>
    </citation>
    <scope>NUCLEOTIDE SEQUENCE</scope>
    <source>
        <strain evidence="10">ATCC 51242</strain>
    </source>
</reference>
<keyword evidence="5 8" id="KW-0812">Transmembrane</keyword>
<feature type="transmembrane region" description="Helical" evidence="8">
    <location>
        <begin position="130"/>
        <end position="152"/>
    </location>
</feature>
<feature type="transmembrane region" description="Helical" evidence="8">
    <location>
        <begin position="265"/>
        <end position="284"/>
    </location>
</feature>
<evidence type="ECO:0000313" key="10">
    <source>
        <dbReference type="EMBL" id="MDX5894952.1"/>
    </source>
</evidence>
<feature type="transmembrane region" description="Helical" evidence="8">
    <location>
        <begin position="198"/>
        <end position="225"/>
    </location>
</feature>
<organism evidence="9 11">
    <name type="scientific">Rubrobacter radiotolerans</name>
    <name type="common">Arthrobacter radiotolerans</name>
    <dbReference type="NCBI Taxonomy" id="42256"/>
    <lineage>
        <taxon>Bacteria</taxon>
        <taxon>Bacillati</taxon>
        <taxon>Actinomycetota</taxon>
        <taxon>Rubrobacteria</taxon>
        <taxon>Rubrobacterales</taxon>
        <taxon>Rubrobacteraceae</taxon>
        <taxon>Rubrobacter</taxon>
    </lineage>
</organism>
<accession>A0A023X6A0</accession>
<feature type="transmembrane region" description="Helical" evidence="8">
    <location>
        <begin position="237"/>
        <end position="259"/>
    </location>
</feature>
<feature type="transmembrane region" description="Helical" evidence="8">
    <location>
        <begin position="62"/>
        <end position="84"/>
    </location>
</feature>
<keyword evidence="3 8" id="KW-0813">Transport</keyword>
<dbReference type="GO" id="GO:0005886">
    <property type="term" value="C:plasma membrane"/>
    <property type="evidence" value="ECO:0007669"/>
    <property type="project" value="UniProtKB-SubCell"/>
</dbReference>
<dbReference type="Pfam" id="PF02652">
    <property type="entry name" value="Lactate_perm"/>
    <property type="match status" value="1"/>
</dbReference>
<evidence type="ECO:0000256" key="6">
    <source>
        <dbReference type="ARBA" id="ARBA00022989"/>
    </source>
</evidence>
<comment type="subcellular location">
    <subcellularLocation>
        <location evidence="1 8">Cell membrane</location>
        <topology evidence="1 8">Multi-pass membrane protein</topology>
    </subcellularLocation>
</comment>
<feature type="transmembrane region" description="Helical" evidence="8">
    <location>
        <begin position="105"/>
        <end position="124"/>
    </location>
</feature>
<gene>
    <name evidence="9" type="ORF">RradSPS_2266</name>
    <name evidence="10" type="ORF">SIL72_13065</name>
</gene>
<dbReference type="PANTHER" id="PTHR30003:SF0">
    <property type="entry name" value="GLYCOLATE PERMEASE GLCA-RELATED"/>
    <property type="match status" value="1"/>
</dbReference>
<dbReference type="EMBL" id="CP007514">
    <property type="protein sequence ID" value="AHY47549.1"/>
    <property type="molecule type" value="Genomic_DNA"/>
</dbReference>
<keyword evidence="6 8" id="KW-1133">Transmembrane helix</keyword>